<name>A0A454D3N6_VIBHA</name>
<feature type="non-terminal residue" evidence="1">
    <location>
        <position position="1"/>
    </location>
</feature>
<accession>A0A454D3N6</accession>
<dbReference type="Proteomes" id="UP000008367">
    <property type="component" value="Unassembled WGS sequence"/>
</dbReference>
<dbReference type="AlphaFoldDB" id="A0A454D3N6"/>
<proteinExistence type="predicted"/>
<organism evidence="1 2">
    <name type="scientific">Vibrio harveyi</name>
    <name type="common">Beneckea harveyi</name>
    <dbReference type="NCBI Taxonomy" id="669"/>
    <lineage>
        <taxon>Bacteria</taxon>
        <taxon>Pseudomonadati</taxon>
        <taxon>Pseudomonadota</taxon>
        <taxon>Gammaproteobacteria</taxon>
        <taxon>Vibrionales</taxon>
        <taxon>Vibrionaceae</taxon>
        <taxon>Vibrio</taxon>
    </lineage>
</organism>
<dbReference type="EMBL" id="AJSR01000345">
    <property type="protein sequence ID" value="EKM33308.1"/>
    <property type="molecule type" value="Genomic_DNA"/>
</dbReference>
<protein>
    <submittedName>
        <fullName evidence="1">Uncharacterized protein</fullName>
    </submittedName>
</protein>
<evidence type="ECO:0000313" key="2">
    <source>
        <dbReference type="Proteomes" id="UP000008367"/>
    </source>
</evidence>
<sequence>TWTNNSMFAKTVSNTWKTHYCGPF</sequence>
<reference evidence="1 2" key="1">
    <citation type="submission" date="2012-10" db="EMBL/GenBank/DDBJ databases">
        <title>Genome sequence of Vibrio Cholerae HENC-02.</title>
        <authorList>
            <person name="Eppinger M."/>
            <person name="Hasan N.A."/>
            <person name="Sengamalay N."/>
            <person name="Hine E."/>
            <person name="Su Q."/>
            <person name="Daugherty S.C."/>
            <person name="Young S."/>
            <person name="Sadzewicz L."/>
            <person name="Tallon L."/>
            <person name="Cebula T.A."/>
            <person name="Ravel J."/>
            <person name="Colwell R.R."/>
        </authorList>
    </citation>
    <scope>NUCLEOTIDE SEQUENCE [LARGE SCALE GENOMIC DNA]</scope>
    <source>
        <strain evidence="1 2">HENC-02</strain>
    </source>
</reference>
<evidence type="ECO:0000313" key="1">
    <source>
        <dbReference type="EMBL" id="EKM33308.1"/>
    </source>
</evidence>
<gene>
    <name evidence="1" type="ORF">VCHENC02_1217B</name>
</gene>
<comment type="caution">
    <text evidence="1">The sequence shown here is derived from an EMBL/GenBank/DDBJ whole genome shotgun (WGS) entry which is preliminary data.</text>
</comment>